<accession>A0A564YNJ2</accession>
<gene>
    <name evidence="3" type="ORF">WMSIL1_LOCUS8092</name>
    <name evidence="2" type="ORF">WMSIL1_LOCUS8190</name>
</gene>
<keyword evidence="1" id="KW-0812">Transmembrane</keyword>
<evidence type="ECO:0000313" key="4">
    <source>
        <dbReference type="Proteomes" id="UP000321570"/>
    </source>
</evidence>
<name>A0A564YNJ2_HYMDI</name>
<proteinExistence type="predicted"/>
<dbReference type="EMBL" id="CABIJS010000321">
    <property type="protein sequence ID" value="VUZ48849.1"/>
    <property type="molecule type" value="Genomic_DNA"/>
</dbReference>
<protein>
    <submittedName>
        <fullName evidence="3">Uncharacterized protein</fullName>
    </submittedName>
</protein>
<evidence type="ECO:0000313" key="2">
    <source>
        <dbReference type="EMBL" id="VUZ48849.1"/>
    </source>
</evidence>
<feature type="transmembrane region" description="Helical" evidence="1">
    <location>
        <begin position="99"/>
        <end position="122"/>
    </location>
</feature>
<dbReference type="AlphaFoldDB" id="A0A564YNJ2"/>
<dbReference type="EMBL" id="CABIJS010000321">
    <property type="protein sequence ID" value="VUZ48851.1"/>
    <property type="molecule type" value="Genomic_DNA"/>
</dbReference>
<keyword evidence="4" id="KW-1185">Reference proteome</keyword>
<sequence>MRKPINFLFNHTLPHPAPSMMTMKFHPSIHPSVHPILKFWELDGIEWSSIGSHRGGWRKKGGEEEEGRRRSSFIDYAIYPERFCNNALKSLHTGISISIYIYIYICICICICIDSNTLWIIMEESWCALHSTSQYPKPSLLVELQ</sequence>
<reference evidence="3 4" key="1">
    <citation type="submission" date="2019-07" db="EMBL/GenBank/DDBJ databases">
        <authorList>
            <person name="Jastrzebski P J."/>
            <person name="Paukszto L."/>
            <person name="Jastrzebski P J."/>
        </authorList>
    </citation>
    <scope>NUCLEOTIDE SEQUENCE [LARGE SCALE GENOMIC DNA]</scope>
    <source>
        <strain evidence="3 4">WMS-il1</strain>
    </source>
</reference>
<organism evidence="3 4">
    <name type="scientific">Hymenolepis diminuta</name>
    <name type="common">Rat tapeworm</name>
    <dbReference type="NCBI Taxonomy" id="6216"/>
    <lineage>
        <taxon>Eukaryota</taxon>
        <taxon>Metazoa</taxon>
        <taxon>Spiralia</taxon>
        <taxon>Lophotrochozoa</taxon>
        <taxon>Platyhelminthes</taxon>
        <taxon>Cestoda</taxon>
        <taxon>Eucestoda</taxon>
        <taxon>Cyclophyllidea</taxon>
        <taxon>Hymenolepididae</taxon>
        <taxon>Hymenolepis</taxon>
    </lineage>
</organism>
<dbReference type="Proteomes" id="UP000321570">
    <property type="component" value="Unassembled WGS sequence"/>
</dbReference>
<keyword evidence="1" id="KW-0472">Membrane</keyword>
<keyword evidence="1" id="KW-1133">Transmembrane helix</keyword>
<evidence type="ECO:0000256" key="1">
    <source>
        <dbReference type="SAM" id="Phobius"/>
    </source>
</evidence>
<evidence type="ECO:0000313" key="3">
    <source>
        <dbReference type="EMBL" id="VUZ48851.1"/>
    </source>
</evidence>